<feature type="region of interest" description="Disordered" evidence="1">
    <location>
        <begin position="464"/>
        <end position="559"/>
    </location>
</feature>
<reference evidence="3 4" key="1">
    <citation type="submission" date="2013-09" db="EMBL/GenBank/DDBJ databases">
        <title>Corchorus capsularis genome sequencing.</title>
        <authorList>
            <person name="Alam M."/>
            <person name="Haque M.S."/>
            <person name="Islam M.S."/>
            <person name="Emdad E.M."/>
            <person name="Islam M.M."/>
            <person name="Ahmed B."/>
            <person name="Halim A."/>
            <person name="Hossen Q.M.M."/>
            <person name="Hossain M.Z."/>
            <person name="Ahmed R."/>
            <person name="Khan M.M."/>
            <person name="Islam R."/>
            <person name="Rashid M.M."/>
            <person name="Khan S.A."/>
            <person name="Rahman M.S."/>
            <person name="Alam M."/>
        </authorList>
    </citation>
    <scope>NUCLEOTIDE SEQUENCE [LARGE SCALE GENOMIC DNA]</scope>
    <source>
        <strain evidence="4">cv. CVL-1</strain>
        <tissue evidence="3">Whole seedling</tissue>
    </source>
</reference>
<dbReference type="Pfam" id="PF00314">
    <property type="entry name" value="Thaumatin"/>
    <property type="match status" value="2"/>
</dbReference>
<feature type="region of interest" description="Disordered" evidence="1">
    <location>
        <begin position="618"/>
        <end position="658"/>
    </location>
</feature>
<feature type="compositionally biased region" description="Basic and acidic residues" evidence="1">
    <location>
        <begin position="635"/>
        <end position="649"/>
    </location>
</feature>
<dbReference type="AlphaFoldDB" id="A0A1R3IGZ3"/>
<keyword evidence="2" id="KW-0732">Signal</keyword>
<dbReference type="SMART" id="SM00205">
    <property type="entry name" value="THN"/>
    <property type="match status" value="2"/>
</dbReference>
<evidence type="ECO:0000256" key="1">
    <source>
        <dbReference type="SAM" id="MobiDB-lite"/>
    </source>
</evidence>
<dbReference type="PROSITE" id="PS51367">
    <property type="entry name" value="THAUMATIN_2"/>
    <property type="match status" value="2"/>
</dbReference>
<dbReference type="OMA" id="TWTGSIW"/>
<evidence type="ECO:0000313" key="4">
    <source>
        <dbReference type="Proteomes" id="UP000188268"/>
    </source>
</evidence>
<feature type="signal peptide" evidence="2">
    <location>
        <begin position="1"/>
        <end position="23"/>
    </location>
</feature>
<dbReference type="InterPro" id="IPR037176">
    <property type="entry name" value="Osmotin/thaumatin-like_sf"/>
</dbReference>
<sequence length="679" mass="73064">MAPFKAICSLVVLLVISGKLVQSDKTFNFDNQCSFTVWLAASSSIADFDPERGPGTTLKIASVPDTWTGSIWARTKCSFNPSMTKFSCETGDCGNGIDCQSPPPTPPVTLLNFGINQNVVSYEVNLNHGFNVPVRIQPVGGSLVGGGSGPCPVVDCIKDLKDVCDAQLVAGNSNGAYVGCNSPCDALKDPKYCCTGSFSGQACQPNEFSRTFKQISSSNPEKGGVGFNYGKLVQSDITFNFDNQCSFTVWLAASPSIGDGDPERGPGTLEIFSMPDTWTGSIWARKKCSFNPPMTNFSCETGDCGSGTIDCQSPPPTPPVTLLNFGINQNVVSYEVSLNHGFNVPVRIQPVGGSLVGGGSGRCPVVDCIKDLKDVCDAQLAAGNSNGAYVGCNSPCDALKDPKYCCTGSFSGSACQPNEFSRTFKQVCQLAHTFPGDNDPPVYQWFIFLISQRNKQALPRLISMAKKKEPEETKKKRKKKQKIKELNQIDNVPKFNKLPTKAAAQAKRSSSSSSSPASPSAPGFLSQVSYDRDEASSATLTSFNDENDGRKKLHDSVDCSKSWDERPGSVFHFHEFPSVEVESDALNKEMSYGPKQLAKSGGQLKYGSVTFMLFASKRTSSTSSKPGSNNLVKEGGIKKERKPPLHLDDATFPSKSAQGARRLKIMRYLGLTPPRGSPF</sequence>
<dbReference type="PANTHER" id="PTHR31048">
    <property type="entry name" value="OS03G0233200 PROTEIN"/>
    <property type="match status" value="1"/>
</dbReference>
<feature type="compositionally biased region" description="Basic and acidic residues" evidence="1">
    <location>
        <begin position="547"/>
        <end position="559"/>
    </location>
</feature>
<dbReference type="SMR" id="A0A1R3IGZ3"/>
<comment type="caution">
    <text evidence="3">The sequence shown here is derived from an EMBL/GenBank/DDBJ whole genome shotgun (WGS) entry which is preliminary data.</text>
</comment>
<gene>
    <name evidence="3" type="ORF">CCACVL1_12167</name>
</gene>
<dbReference type="Proteomes" id="UP000188268">
    <property type="component" value="Unassembled WGS sequence"/>
</dbReference>
<proteinExistence type="predicted"/>
<organism evidence="3 4">
    <name type="scientific">Corchorus capsularis</name>
    <name type="common">Jute</name>
    <dbReference type="NCBI Taxonomy" id="210143"/>
    <lineage>
        <taxon>Eukaryota</taxon>
        <taxon>Viridiplantae</taxon>
        <taxon>Streptophyta</taxon>
        <taxon>Embryophyta</taxon>
        <taxon>Tracheophyta</taxon>
        <taxon>Spermatophyta</taxon>
        <taxon>Magnoliopsida</taxon>
        <taxon>eudicotyledons</taxon>
        <taxon>Gunneridae</taxon>
        <taxon>Pentapetalae</taxon>
        <taxon>rosids</taxon>
        <taxon>malvids</taxon>
        <taxon>Malvales</taxon>
        <taxon>Malvaceae</taxon>
        <taxon>Grewioideae</taxon>
        <taxon>Apeibeae</taxon>
        <taxon>Corchorus</taxon>
    </lineage>
</organism>
<dbReference type="Gramene" id="OMO81847">
    <property type="protein sequence ID" value="OMO81847"/>
    <property type="gene ID" value="CCACVL1_12167"/>
</dbReference>
<feature type="compositionally biased region" description="Low complexity" evidence="1">
    <location>
        <begin position="502"/>
        <end position="522"/>
    </location>
</feature>
<protein>
    <submittedName>
        <fullName evidence="3">Thaumatin</fullName>
    </submittedName>
</protein>
<evidence type="ECO:0000256" key="2">
    <source>
        <dbReference type="SAM" id="SignalP"/>
    </source>
</evidence>
<dbReference type="Gene3D" id="2.60.110.10">
    <property type="entry name" value="Thaumatin"/>
    <property type="match status" value="2"/>
</dbReference>
<keyword evidence="4" id="KW-1185">Reference proteome</keyword>
<feature type="chain" id="PRO_5012887430" evidence="2">
    <location>
        <begin position="24"/>
        <end position="679"/>
    </location>
</feature>
<dbReference type="OrthoDB" id="430315at2759"/>
<accession>A0A1R3IGZ3</accession>
<dbReference type="EMBL" id="AWWV01010071">
    <property type="protein sequence ID" value="OMO81847.1"/>
    <property type="molecule type" value="Genomic_DNA"/>
</dbReference>
<name>A0A1R3IGZ3_COCAP</name>
<evidence type="ECO:0000313" key="3">
    <source>
        <dbReference type="EMBL" id="OMO81847.1"/>
    </source>
</evidence>
<dbReference type="InterPro" id="IPR001938">
    <property type="entry name" value="Thaumatin"/>
</dbReference>
<feature type="compositionally biased region" description="Polar residues" evidence="1">
    <location>
        <begin position="618"/>
        <end position="631"/>
    </location>
</feature>
<dbReference type="PRINTS" id="PR00347">
    <property type="entry name" value="THAUMATIN"/>
</dbReference>
<dbReference type="SUPFAM" id="SSF49870">
    <property type="entry name" value="Osmotin, thaumatin-like protein"/>
    <property type="match status" value="2"/>
</dbReference>
<dbReference type="STRING" id="210143.A0A1R3IGZ3"/>